<dbReference type="Pfam" id="PF02646">
    <property type="entry name" value="RmuC"/>
    <property type="match status" value="1"/>
</dbReference>
<dbReference type="RefSeq" id="WP_226952929.1">
    <property type="nucleotide sequence ID" value="NZ_JACDXW010000001.1"/>
</dbReference>
<sequence>MTEVAVNALPSWLIALLLVAAGLLVGYLGKAWLARGRLQSEREQRDESERELARSQFESQGLRERLEEARDALQSRELALQSLSQRFSALEKDHAALTATHTEKMAGQAALQQALEQTGVRLRAEFQNLANQILEEKGRSLAQSSHVALDAMLQPFREQIQGFQQRVNEVHAESLKGHATLGAEIRQVLEIGLKMSAEANTLAGALKGEKKTLGNWGEIQLEQTLQAAGLMPGDHYQTQVRLRDEAGAVFLPDFIVKLPDGKHLVLDSKVSLVDYERAVAASTPEARQAALDAHVKAIRNHMVDLSRKDYTQLIGLKSPDFVLMFLPIEAAYMAALQHQPDLFNHGYQRHVVLVSHTTLMPILKTVANLWRMARSNEQAHKLGELAGDVYNQVVVVAEHLKKLGDTLGAASNHYNRTVTALAGRQGLYGKAQRFTELSVKASKNMPEMTPLEVDLHQERLEVIRDDALGLDAQAEHEQTAFNPSQRP</sequence>
<dbReference type="PANTHER" id="PTHR30563">
    <property type="entry name" value="DNA RECOMBINATION PROTEIN RMUC"/>
    <property type="match status" value="1"/>
</dbReference>
<accession>A0ABS8C9J7</accession>
<dbReference type="EMBL" id="JACDXW010000001">
    <property type="protein sequence ID" value="MCB5362706.1"/>
    <property type="molecule type" value="Genomic_DNA"/>
</dbReference>
<feature type="coiled-coil region" evidence="5">
    <location>
        <begin position="38"/>
        <end position="100"/>
    </location>
</feature>
<gene>
    <name evidence="7" type="primary">rmuC</name>
    <name evidence="7" type="ORF">H0484_02915</name>
</gene>
<evidence type="ECO:0000256" key="5">
    <source>
        <dbReference type="SAM" id="Coils"/>
    </source>
</evidence>
<evidence type="ECO:0000313" key="7">
    <source>
        <dbReference type="EMBL" id="MCB5362706.1"/>
    </source>
</evidence>
<evidence type="ECO:0000256" key="2">
    <source>
        <dbReference type="ARBA" id="ARBA00009840"/>
    </source>
</evidence>
<comment type="similarity">
    <text evidence="2">Belongs to the RmuC family.</text>
</comment>
<name>A0ABS8C9J7_9BURK</name>
<evidence type="ECO:0000313" key="8">
    <source>
        <dbReference type="Proteomes" id="UP000776983"/>
    </source>
</evidence>
<proteinExistence type="inferred from homology"/>
<evidence type="ECO:0000256" key="6">
    <source>
        <dbReference type="SAM" id="Phobius"/>
    </source>
</evidence>
<protein>
    <submittedName>
        <fullName evidence="7">DNA recombination protein RmuC</fullName>
    </submittedName>
</protein>
<keyword evidence="3 5" id="KW-0175">Coiled coil</keyword>
<comment type="function">
    <text evidence="1">Involved in DNA recombination.</text>
</comment>
<keyword evidence="4" id="KW-0233">DNA recombination</keyword>
<dbReference type="PANTHER" id="PTHR30563:SF0">
    <property type="entry name" value="DNA RECOMBINATION PROTEIN RMUC"/>
    <property type="match status" value="1"/>
</dbReference>
<keyword evidence="8" id="KW-1185">Reference proteome</keyword>
<comment type="caution">
    <text evidence="7">The sequence shown here is derived from an EMBL/GenBank/DDBJ whole genome shotgun (WGS) entry which is preliminary data.</text>
</comment>
<dbReference type="InterPro" id="IPR003798">
    <property type="entry name" value="DNA_recombination_RmuC"/>
</dbReference>
<keyword evidence="6" id="KW-0472">Membrane</keyword>
<feature type="transmembrane region" description="Helical" evidence="6">
    <location>
        <begin position="12"/>
        <end position="33"/>
    </location>
</feature>
<keyword evidence="6" id="KW-1133">Transmembrane helix</keyword>
<evidence type="ECO:0000256" key="3">
    <source>
        <dbReference type="ARBA" id="ARBA00023054"/>
    </source>
</evidence>
<dbReference type="Proteomes" id="UP000776983">
    <property type="component" value="Unassembled WGS sequence"/>
</dbReference>
<reference evidence="7 8" key="1">
    <citation type="submission" date="2020-07" db="EMBL/GenBank/DDBJ databases">
        <title>Pusillimonas sp. nov., isolated from poultry manure in Taiwan.</title>
        <authorList>
            <person name="Lin S.-Y."/>
            <person name="Tang Y.-S."/>
            <person name="Young C.-C."/>
        </authorList>
    </citation>
    <scope>NUCLEOTIDE SEQUENCE [LARGE SCALE GENOMIC DNA]</scope>
    <source>
        <strain evidence="7 8">CC-YST705</strain>
    </source>
</reference>
<keyword evidence="6" id="KW-0812">Transmembrane</keyword>
<organism evidence="7 8">
    <name type="scientific">Mesopusillimonas faecipullorum</name>
    <dbReference type="NCBI Taxonomy" id="2755040"/>
    <lineage>
        <taxon>Bacteria</taxon>
        <taxon>Pseudomonadati</taxon>
        <taxon>Pseudomonadota</taxon>
        <taxon>Betaproteobacteria</taxon>
        <taxon>Burkholderiales</taxon>
        <taxon>Alcaligenaceae</taxon>
        <taxon>Mesopusillimonas</taxon>
    </lineage>
</organism>
<evidence type="ECO:0000256" key="4">
    <source>
        <dbReference type="ARBA" id="ARBA00023172"/>
    </source>
</evidence>
<evidence type="ECO:0000256" key="1">
    <source>
        <dbReference type="ARBA" id="ARBA00003416"/>
    </source>
</evidence>